<keyword evidence="2" id="KW-1185">Reference proteome</keyword>
<gene>
    <name evidence="1" type="ORF">Vadar_031210</name>
</gene>
<accession>A0ACB7YZP8</accession>
<protein>
    <submittedName>
        <fullName evidence="1">Uncharacterized protein</fullName>
    </submittedName>
</protein>
<evidence type="ECO:0000313" key="2">
    <source>
        <dbReference type="Proteomes" id="UP000828048"/>
    </source>
</evidence>
<reference evidence="1 2" key="1">
    <citation type="journal article" date="2021" name="Hortic Res">
        <title>High-quality reference genome and annotation aids understanding of berry development for evergreen blueberry (Vaccinium darrowii).</title>
        <authorList>
            <person name="Yu J."/>
            <person name="Hulse-Kemp A.M."/>
            <person name="Babiker E."/>
            <person name="Staton M."/>
        </authorList>
    </citation>
    <scope>NUCLEOTIDE SEQUENCE [LARGE SCALE GENOMIC DNA]</scope>
    <source>
        <strain evidence="2">cv. NJ 8807/NJ 8810</strain>
        <tissue evidence="1">Young leaf</tissue>
    </source>
</reference>
<comment type="caution">
    <text evidence="1">The sequence shown here is derived from an EMBL/GenBank/DDBJ whole genome shotgun (WGS) entry which is preliminary data.</text>
</comment>
<sequence length="108" mass="12344">MISHTKTAPYKHRGELIVGFQMSITIAILAVNFVNSTSSPRSKADGDKRHPEREKDKQAKLEAAQHCQEGLSDDECEEHVDQYVDALSCRPDFNWEDLVWYQPTERAP</sequence>
<organism evidence="1 2">
    <name type="scientific">Vaccinium darrowii</name>
    <dbReference type="NCBI Taxonomy" id="229202"/>
    <lineage>
        <taxon>Eukaryota</taxon>
        <taxon>Viridiplantae</taxon>
        <taxon>Streptophyta</taxon>
        <taxon>Embryophyta</taxon>
        <taxon>Tracheophyta</taxon>
        <taxon>Spermatophyta</taxon>
        <taxon>Magnoliopsida</taxon>
        <taxon>eudicotyledons</taxon>
        <taxon>Gunneridae</taxon>
        <taxon>Pentapetalae</taxon>
        <taxon>asterids</taxon>
        <taxon>Ericales</taxon>
        <taxon>Ericaceae</taxon>
        <taxon>Vaccinioideae</taxon>
        <taxon>Vaccinieae</taxon>
        <taxon>Vaccinium</taxon>
    </lineage>
</organism>
<dbReference type="Proteomes" id="UP000828048">
    <property type="component" value="Chromosome 3"/>
</dbReference>
<dbReference type="EMBL" id="CM037153">
    <property type="protein sequence ID" value="KAH7859070.1"/>
    <property type="molecule type" value="Genomic_DNA"/>
</dbReference>
<evidence type="ECO:0000313" key="1">
    <source>
        <dbReference type="EMBL" id="KAH7859070.1"/>
    </source>
</evidence>
<name>A0ACB7YZP8_9ERIC</name>
<proteinExistence type="predicted"/>